<keyword evidence="5" id="KW-1185">Reference proteome</keyword>
<sequence length="292" mass="31567">MITVEVDRLELRYGATTALRDISFRLDGPGICGVLGRNGSGKSSLFSVLAAFRRATGGEVRIDGEPVFENPRNTRRICLIREAGDTVESGDRVREALNLAAELRPDWDADYAAELADKFGISTRKRLRELSRGRRSALGVVLGLAGRAPLTIFDETYLGMDAPSRMTFYDELIAEQSARPRTFLLASHLIDEVAPLLERVVLLDDGRLAAFEEVDELLGRGVSVTGPAEVVAGIVEGLQVIGERALGQTRQAVVYGELDAGRRAAAAAANVELGPLSLQELIIHLTGAEERA</sequence>
<dbReference type="PROSITE" id="PS50893">
    <property type="entry name" value="ABC_TRANSPORTER_2"/>
    <property type="match status" value="1"/>
</dbReference>
<feature type="domain" description="ABC transporter" evidence="3">
    <location>
        <begin position="4"/>
        <end position="230"/>
    </location>
</feature>
<dbReference type="AlphaFoldDB" id="A0A7W7CHW4"/>
<dbReference type="Gene3D" id="3.40.50.300">
    <property type="entry name" value="P-loop containing nucleotide triphosphate hydrolases"/>
    <property type="match status" value="1"/>
</dbReference>
<dbReference type="SUPFAM" id="SSF52540">
    <property type="entry name" value="P-loop containing nucleoside triphosphate hydrolases"/>
    <property type="match status" value="1"/>
</dbReference>
<comment type="caution">
    <text evidence="4">The sequence shown here is derived from an EMBL/GenBank/DDBJ whole genome shotgun (WGS) entry which is preliminary data.</text>
</comment>
<dbReference type="RefSeq" id="WP_185005483.1">
    <property type="nucleotide sequence ID" value="NZ_BAAAUI010000001.1"/>
</dbReference>
<dbReference type="GO" id="GO:0016887">
    <property type="term" value="F:ATP hydrolysis activity"/>
    <property type="evidence" value="ECO:0007669"/>
    <property type="project" value="InterPro"/>
</dbReference>
<evidence type="ECO:0000256" key="2">
    <source>
        <dbReference type="ARBA" id="ARBA00022840"/>
    </source>
</evidence>
<dbReference type="PANTHER" id="PTHR43158:SF5">
    <property type="entry name" value="ABC TRANSPORTER, ATP-BINDING PROTEIN"/>
    <property type="match status" value="1"/>
</dbReference>
<evidence type="ECO:0000259" key="3">
    <source>
        <dbReference type="PROSITE" id="PS50893"/>
    </source>
</evidence>
<dbReference type="InterPro" id="IPR027417">
    <property type="entry name" value="P-loop_NTPase"/>
</dbReference>
<protein>
    <submittedName>
        <fullName evidence="4">ABC-2 type transport system ATP-binding protein</fullName>
    </submittedName>
</protein>
<dbReference type="GO" id="GO:0005524">
    <property type="term" value="F:ATP binding"/>
    <property type="evidence" value="ECO:0007669"/>
    <property type="project" value="UniProtKB-KW"/>
</dbReference>
<evidence type="ECO:0000313" key="4">
    <source>
        <dbReference type="EMBL" id="MBB4679774.1"/>
    </source>
</evidence>
<dbReference type="InterPro" id="IPR003439">
    <property type="entry name" value="ABC_transporter-like_ATP-bd"/>
</dbReference>
<proteinExistence type="predicted"/>
<evidence type="ECO:0000313" key="5">
    <source>
        <dbReference type="Proteomes" id="UP000533598"/>
    </source>
</evidence>
<dbReference type="Pfam" id="PF00005">
    <property type="entry name" value="ABC_tran"/>
    <property type="match status" value="1"/>
</dbReference>
<reference evidence="4 5" key="1">
    <citation type="submission" date="2020-08" db="EMBL/GenBank/DDBJ databases">
        <title>Sequencing the genomes of 1000 actinobacteria strains.</title>
        <authorList>
            <person name="Klenk H.-P."/>
        </authorList>
    </citation>
    <scope>NUCLEOTIDE SEQUENCE [LARGE SCALE GENOMIC DNA]</scope>
    <source>
        <strain evidence="4 5">DSM 44230</strain>
    </source>
</reference>
<dbReference type="PANTHER" id="PTHR43158">
    <property type="entry name" value="SKFA PEPTIDE EXPORT ATP-BINDING PROTEIN SKFE"/>
    <property type="match status" value="1"/>
</dbReference>
<dbReference type="EMBL" id="JACHMH010000001">
    <property type="protein sequence ID" value="MBB4679774.1"/>
    <property type="molecule type" value="Genomic_DNA"/>
</dbReference>
<keyword evidence="1" id="KW-0547">Nucleotide-binding</keyword>
<gene>
    <name evidence="4" type="ORF">HNR67_005892</name>
</gene>
<keyword evidence="2 4" id="KW-0067">ATP-binding</keyword>
<organism evidence="4 5">
    <name type="scientific">Crossiella cryophila</name>
    <dbReference type="NCBI Taxonomy" id="43355"/>
    <lineage>
        <taxon>Bacteria</taxon>
        <taxon>Bacillati</taxon>
        <taxon>Actinomycetota</taxon>
        <taxon>Actinomycetes</taxon>
        <taxon>Pseudonocardiales</taxon>
        <taxon>Pseudonocardiaceae</taxon>
        <taxon>Crossiella</taxon>
    </lineage>
</organism>
<name>A0A7W7CHW4_9PSEU</name>
<dbReference type="Proteomes" id="UP000533598">
    <property type="component" value="Unassembled WGS sequence"/>
</dbReference>
<accession>A0A7W7CHW4</accession>
<evidence type="ECO:0000256" key="1">
    <source>
        <dbReference type="ARBA" id="ARBA00022741"/>
    </source>
</evidence>